<gene>
    <name evidence="3" type="ORF">V6N12_023947</name>
</gene>
<accession>A0ABR2FZL0</accession>
<evidence type="ECO:0000256" key="1">
    <source>
        <dbReference type="SAM" id="MobiDB-lite"/>
    </source>
</evidence>
<comment type="caution">
    <text evidence="3">The sequence shown here is derived from an EMBL/GenBank/DDBJ whole genome shotgun (WGS) entry which is preliminary data.</text>
</comment>
<feature type="chain" id="PRO_5045280317" evidence="2">
    <location>
        <begin position="22"/>
        <end position="126"/>
    </location>
</feature>
<dbReference type="EMBL" id="JBBPBM010000004">
    <property type="protein sequence ID" value="KAK8589553.1"/>
    <property type="molecule type" value="Genomic_DNA"/>
</dbReference>
<feature type="region of interest" description="Disordered" evidence="1">
    <location>
        <begin position="90"/>
        <end position="126"/>
    </location>
</feature>
<protein>
    <submittedName>
        <fullName evidence="3">Uncharacterized protein</fullName>
    </submittedName>
</protein>
<evidence type="ECO:0000256" key="2">
    <source>
        <dbReference type="SAM" id="SignalP"/>
    </source>
</evidence>
<organism evidence="3 4">
    <name type="scientific">Hibiscus sabdariffa</name>
    <name type="common">roselle</name>
    <dbReference type="NCBI Taxonomy" id="183260"/>
    <lineage>
        <taxon>Eukaryota</taxon>
        <taxon>Viridiplantae</taxon>
        <taxon>Streptophyta</taxon>
        <taxon>Embryophyta</taxon>
        <taxon>Tracheophyta</taxon>
        <taxon>Spermatophyta</taxon>
        <taxon>Magnoliopsida</taxon>
        <taxon>eudicotyledons</taxon>
        <taxon>Gunneridae</taxon>
        <taxon>Pentapetalae</taxon>
        <taxon>rosids</taxon>
        <taxon>malvids</taxon>
        <taxon>Malvales</taxon>
        <taxon>Malvaceae</taxon>
        <taxon>Malvoideae</taxon>
        <taxon>Hibiscus</taxon>
    </lineage>
</organism>
<keyword evidence="4" id="KW-1185">Reference proteome</keyword>
<feature type="signal peptide" evidence="2">
    <location>
        <begin position="1"/>
        <end position="21"/>
    </location>
</feature>
<sequence length="126" mass="13708">MEANSCLLIIFLVSTLLVSHGSSRVDAALEPVPVPKLYPRGCGRGRGFPFEFRTVSKRIINAQHRPSSPLINALRHHVFPVERNPHWRAPPYPSPALLPPPPAPPLPSPVPPLPSLADLPPPSMST</sequence>
<proteinExistence type="predicted"/>
<reference evidence="3 4" key="1">
    <citation type="journal article" date="2024" name="G3 (Bethesda)">
        <title>Genome assembly of Hibiscus sabdariffa L. provides insights into metabolisms of medicinal natural products.</title>
        <authorList>
            <person name="Kim T."/>
        </authorList>
    </citation>
    <scope>NUCLEOTIDE SEQUENCE [LARGE SCALE GENOMIC DNA]</scope>
    <source>
        <strain evidence="3">TK-2024</strain>
        <tissue evidence="3">Old leaves</tissue>
    </source>
</reference>
<dbReference type="Proteomes" id="UP001472677">
    <property type="component" value="Unassembled WGS sequence"/>
</dbReference>
<keyword evidence="2" id="KW-0732">Signal</keyword>
<evidence type="ECO:0000313" key="3">
    <source>
        <dbReference type="EMBL" id="KAK8589553.1"/>
    </source>
</evidence>
<evidence type="ECO:0000313" key="4">
    <source>
        <dbReference type="Proteomes" id="UP001472677"/>
    </source>
</evidence>
<name>A0ABR2FZL0_9ROSI</name>